<keyword evidence="1" id="KW-0597">Phosphoprotein</keyword>
<feature type="region of interest" description="Disordered" evidence="2">
    <location>
        <begin position="1"/>
        <end position="38"/>
    </location>
</feature>
<proteinExistence type="predicted"/>
<evidence type="ECO:0000256" key="2">
    <source>
        <dbReference type="SAM" id="MobiDB-lite"/>
    </source>
</evidence>
<dbReference type="Pfam" id="PF00498">
    <property type="entry name" value="FHA"/>
    <property type="match status" value="1"/>
</dbReference>
<dbReference type="STRING" id="574650.SAMN04487966_104206"/>
<sequence>MPQDGTPHPGEQHQWESDPATATTSIGLPDLGDAPVGEHQLDEDNRAAVNALPIGSGLLVAHAGPNQGARFLLDQDVTTVGRHPNADIFLDDVTVSRKHAEFRRSGTGFLVADAGSLNGTYVNHDRVDSVVLRSGMEVQIGKFRLTYYAGTQHTTA</sequence>
<dbReference type="Gene3D" id="2.60.200.20">
    <property type="match status" value="1"/>
</dbReference>
<dbReference type="EMBL" id="FPCG01000004">
    <property type="protein sequence ID" value="SFV22578.1"/>
    <property type="molecule type" value="Genomic_DNA"/>
</dbReference>
<evidence type="ECO:0000313" key="5">
    <source>
        <dbReference type="Proteomes" id="UP000198881"/>
    </source>
</evidence>
<evidence type="ECO:0000256" key="1">
    <source>
        <dbReference type="ARBA" id="ARBA00022553"/>
    </source>
</evidence>
<dbReference type="InterPro" id="IPR008984">
    <property type="entry name" value="SMAD_FHA_dom_sf"/>
</dbReference>
<keyword evidence="5" id="KW-1185">Reference proteome</keyword>
<dbReference type="RefSeq" id="WP_091696507.1">
    <property type="nucleotide sequence ID" value="NZ_CAMIGK010000003.1"/>
</dbReference>
<dbReference type="InterPro" id="IPR050923">
    <property type="entry name" value="Cell_Proc_Reg/RNA_Proc"/>
</dbReference>
<dbReference type="AlphaFoldDB" id="A0A1I7ML02"/>
<evidence type="ECO:0000313" key="4">
    <source>
        <dbReference type="EMBL" id="SFV22578.1"/>
    </source>
</evidence>
<gene>
    <name evidence="4" type="ORF">SAMN04487966_104206</name>
</gene>
<dbReference type="SUPFAM" id="SSF49879">
    <property type="entry name" value="SMAD/FHA domain"/>
    <property type="match status" value="1"/>
</dbReference>
<dbReference type="PROSITE" id="PS50006">
    <property type="entry name" value="FHA_DOMAIN"/>
    <property type="match status" value="1"/>
</dbReference>
<dbReference type="Proteomes" id="UP000198881">
    <property type="component" value="Unassembled WGS sequence"/>
</dbReference>
<dbReference type="PANTHER" id="PTHR23308">
    <property type="entry name" value="NUCLEAR INHIBITOR OF PROTEIN PHOSPHATASE-1"/>
    <property type="match status" value="1"/>
</dbReference>
<reference evidence="4 5" key="1">
    <citation type="submission" date="2016-10" db="EMBL/GenBank/DDBJ databases">
        <authorList>
            <person name="de Groot N.N."/>
        </authorList>
    </citation>
    <scope>NUCLEOTIDE SEQUENCE [LARGE SCALE GENOMIC DNA]</scope>
    <source>
        <strain evidence="4 5">CGMCC 1.7054</strain>
    </source>
</reference>
<name>A0A1I7ML02_9MICC</name>
<dbReference type="SMART" id="SM00240">
    <property type="entry name" value="FHA"/>
    <property type="match status" value="1"/>
</dbReference>
<accession>A0A1I7ML02</accession>
<dbReference type="OrthoDB" id="9815925at2"/>
<protein>
    <submittedName>
        <fullName evidence="4">Forkhead associated (FHA) domain, binds pSer, pThr, pTyr</fullName>
    </submittedName>
</protein>
<organism evidence="4 5">
    <name type="scientific">Micrococcus terreus</name>
    <dbReference type="NCBI Taxonomy" id="574650"/>
    <lineage>
        <taxon>Bacteria</taxon>
        <taxon>Bacillati</taxon>
        <taxon>Actinomycetota</taxon>
        <taxon>Actinomycetes</taxon>
        <taxon>Micrococcales</taxon>
        <taxon>Micrococcaceae</taxon>
        <taxon>Micrococcus</taxon>
    </lineage>
</organism>
<dbReference type="CDD" id="cd22684">
    <property type="entry name" value="FHA_GarA_OdhI-like"/>
    <property type="match status" value="1"/>
</dbReference>
<evidence type="ECO:0000259" key="3">
    <source>
        <dbReference type="PROSITE" id="PS50006"/>
    </source>
</evidence>
<dbReference type="InterPro" id="IPR000253">
    <property type="entry name" value="FHA_dom"/>
</dbReference>
<feature type="domain" description="FHA" evidence="3">
    <location>
        <begin position="78"/>
        <end position="127"/>
    </location>
</feature>